<dbReference type="GO" id="GO:0043626">
    <property type="term" value="C:PCNA complex"/>
    <property type="evidence" value="ECO:0000318"/>
    <property type="project" value="GO_Central"/>
</dbReference>
<dbReference type="STRING" id="4155.A0A022QZ14"/>
<evidence type="ECO:0000259" key="6">
    <source>
        <dbReference type="Pfam" id="PF02747"/>
    </source>
</evidence>
<dbReference type="GO" id="GO:0006275">
    <property type="term" value="P:regulation of DNA replication"/>
    <property type="evidence" value="ECO:0007669"/>
    <property type="project" value="InterPro"/>
</dbReference>
<dbReference type="InterPro" id="IPR022648">
    <property type="entry name" value="Pr_cel_nuc_antig_N"/>
</dbReference>
<dbReference type="SUPFAM" id="SSF55979">
    <property type="entry name" value="DNA clamp"/>
    <property type="match status" value="1"/>
</dbReference>
<gene>
    <name evidence="7" type="ORF">MIMGU_mgv1a023024mg</name>
</gene>
<proteinExistence type="inferred from homology"/>
<evidence type="ECO:0000256" key="3">
    <source>
        <dbReference type="RuleBase" id="RU000641"/>
    </source>
</evidence>
<dbReference type="Pfam" id="PF02747">
    <property type="entry name" value="PCNA_C"/>
    <property type="match status" value="1"/>
</dbReference>
<dbReference type="NCBIfam" id="TIGR00590">
    <property type="entry name" value="pcna"/>
    <property type="match status" value="1"/>
</dbReference>
<protein>
    <recommendedName>
        <fullName evidence="3">DNA sliding clamp PCNA</fullName>
    </recommendedName>
</protein>
<accession>A0A022QZ14</accession>
<comment type="similarity">
    <text evidence="1 4">Belongs to the PCNA family.</text>
</comment>
<reference evidence="7 8" key="1">
    <citation type="journal article" date="2013" name="Proc. Natl. Acad. Sci. U.S.A.">
        <title>Fine-scale variation in meiotic recombination in Mimulus inferred from population shotgun sequencing.</title>
        <authorList>
            <person name="Hellsten U."/>
            <person name="Wright K.M."/>
            <person name="Jenkins J."/>
            <person name="Shu S."/>
            <person name="Yuan Y."/>
            <person name="Wessler S.R."/>
            <person name="Schmutz J."/>
            <person name="Willis J.H."/>
            <person name="Rokhsar D.S."/>
        </authorList>
    </citation>
    <scope>NUCLEOTIDE SEQUENCE [LARGE SCALE GENOMIC DNA]</scope>
    <source>
        <strain evidence="8">cv. DUN x IM62</strain>
    </source>
</reference>
<dbReference type="eggNOG" id="KOG1636">
    <property type="taxonomic scope" value="Eukaryota"/>
</dbReference>
<dbReference type="Pfam" id="PF00705">
    <property type="entry name" value="PCNA_N"/>
    <property type="match status" value="1"/>
</dbReference>
<dbReference type="PhylomeDB" id="A0A022QZ14"/>
<evidence type="ECO:0000313" key="8">
    <source>
        <dbReference type="Proteomes" id="UP000030748"/>
    </source>
</evidence>
<sequence>MLRLKPAGIFKKVCEAIKDVTHNVYFDLTEKGLFMRFLHSSSSGAAWVEMLLLSDYLEDYRSDHKVSMPMNMNINDVYEIFDGDHDDYNGVIALMSITSGFLAFNFEDSIMFSNMHSADAPPLSVPPEYRDLANLEFHARVKMPALKFEHICAKLGLIDKTVRISVKEDTVEFLTYCFSIIASVVCKQTSIDKSGDELKCVEIQTIKPVSLTLDVKHLKLSTKATPLSNTTTLTLYPGKALVVEYNVGNIGYAKYHLPHQEDKTEEV</sequence>
<keyword evidence="8" id="KW-1185">Reference proteome</keyword>
<comment type="subcellular location">
    <subcellularLocation>
        <location evidence="3">Nucleus</location>
    </subcellularLocation>
</comment>
<dbReference type="InterPro" id="IPR022649">
    <property type="entry name" value="Pr_cel_nuc_antig_C"/>
</dbReference>
<dbReference type="GO" id="GO:0030337">
    <property type="term" value="F:DNA polymerase processivity factor activity"/>
    <property type="evidence" value="ECO:0000318"/>
    <property type="project" value="GO_Central"/>
</dbReference>
<dbReference type="AlphaFoldDB" id="A0A022QZ14"/>
<evidence type="ECO:0000256" key="1">
    <source>
        <dbReference type="ARBA" id="ARBA00010462"/>
    </source>
</evidence>
<dbReference type="CDD" id="cd00577">
    <property type="entry name" value="PCNA"/>
    <property type="match status" value="1"/>
</dbReference>
<evidence type="ECO:0000259" key="5">
    <source>
        <dbReference type="Pfam" id="PF00705"/>
    </source>
</evidence>
<dbReference type="Proteomes" id="UP000030748">
    <property type="component" value="Unassembled WGS sequence"/>
</dbReference>
<keyword evidence="2 4" id="KW-0238">DNA-binding</keyword>
<dbReference type="InterPro" id="IPR000730">
    <property type="entry name" value="Pr_cel_nuc_antig"/>
</dbReference>
<dbReference type="InterPro" id="IPR046938">
    <property type="entry name" value="DNA_clamp_sf"/>
</dbReference>
<feature type="domain" description="Proliferating cell nuclear antigen PCNA C-terminal" evidence="6">
    <location>
        <begin position="134"/>
        <end position="259"/>
    </location>
</feature>
<dbReference type="PANTHER" id="PTHR11352:SF0">
    <property type="entry name" value="PROLIFERATING CELL NUCLEAR ANTIGEN"/>
    <property type="match status" value="1"/>
</dbReference>
<organism evidence="7 8">
    <name type="scientific">Erythranthe guttata</name>
    <name type="common">Yellow monkey flower</name>
    <name type="synonym">Mimulus guttatus</name>
    <dbReference type="NCBI Taxonomy" id="4155"/>
    <lineage>
        <taxon>Eukaryota</taxon>
        <taxon>Viridiplantae</taxon>
        <taxon>Streptophyta</taxon>
        <taxon>Embryophyta</taxon>
        <taxon>Tracheophyta</taxon>
        <taxon>Spermatophyta</taxon>
        <taxon>Magnoliopsida</taxon>
        <taxon>eudicotyledons</taxon>
        <taxon>Gunneridae</taxon>
        <taxon>Pentapetalae</taxon>
        <taxon>asterids</taxon>
        <taxon>lamiids</taxon>
        <taxon>Lamiales</taxon>
        <taxon>Phrymaceae</taxon>
        <taxon>Erythranthe</taxon>
    </lineage>
</organism>
<dbReference type="PANTHER" id="PTHR11352">
    <property type="entry name" value="PROLIFERATING CELL NUCLEAR ANTIGEN"/>
    <property type="match status" value="1"/>
</dbReference>
<evidence type="ECO:0000256" key="4">
    <source>
        <dbReference type="RuleBase" id="RU003671"/>
    </source>
</evidence>
<dbReference type="EMBL" id="KI630787">
    <property type="protein sequence ID" value="EYU33176.1"/>
    <property type="molecule type" value="Genomic_DNA"/>
</dbReference>
<dbReference type="Gene3D" id="3.70.10.10">
    <property type="match status" value="1"/>
</dbReference>
<keyword evidence="3" id="KW-0539">Nucleus</keyword>
<dbReference type="GO" id="GO:0019985">
    <property type="term" value="P:translesion synthesis"/>
    <property type="evidence" value="ECO:0000318"/>
    <property type="project" value="GO_Central"/>
</dbReference>
<evidence type="ECO:0000256" key="2">
    <source>
        <dbReference type="ARBA" id="ARBA00023125"/>
    </source>
</evidence>
<dbReference type="GO" id="GO:0006298">
    <property type="term" value="P:mismatch repair"/>
    <property type="evidence" value="ECO:0000318"/>
    <property type="project" value="GO_Central"/>
</dbReference>
<evidence type="ECO:0000313" key="7">
    <source>
        <dbReference type="EMBL" id="EYU33176.1"/>
    </source>
</evidence>
<dbReference type="GO" id="GO:0006272">
    <property type="term" value="P:leading strand elongation"/>
    <property type="evidence" value="ECO:0000318"/>
    <property type="project" value="GO_Central"/>
</dbReference>
<feature type="domain" description="Proliferating cell nuclear antigen PCNA N-terminal" evidence="5">
    <location>
        <begin position="3"/>
        <end position="73"/>
    </location>
</feature>
<dbReference type="GO" id="GO:0003677">
    <property type="term" value="F:DNA binding"/>
    <property type="evidence" value="ECO:0007669"/>
    <property type="project" value="UniProtKB-KW"/>
</dbReference>
<comment type="function">
    <text evidence="3">This protein is an auxiliary protein of DNA polymerase delta and is involved in the control of eukaryotic DNA replication by increasing the polymerase's processivity during elongation of the leading strand.</text>
</comment>
<name>A0A022QZ14_ERYGU</name>
<dbReference type="PRINTS" id="PR00339">
    <property type="entry name" value="PCNACYCLIN"/>
</dbReference>
<keyword evidence="4" id="KW-0235">DNA replication</keyword>